<proteinExistence type="predicted"/>
<protein>
    <submittedName>
        <fullName evidence="1">Uncharacterized protein</fullName>
    </submittedName>
</protein>
<organism evidence="1 2">
    <name type="scientific">Cordyceps fumosorosea (strain ARSEF 2679)</name>
    <name type="common">Isaria fumosorosea</name>
    <dbReference type="NCBI Taxonomy" id="1081104"/>
    <lineage>
        <taxon>Eukaryota</taxon>
        <taxon>Fungi</taxon>
        <taxon>Dikarya</taxon>
        <taxon>Ascomycota</taxon>
        <taxon>Pezizomycotina</taxon>
        <taxon>Sordariomycetes</taxon>
        <taxon>Hypocreomycetidae</taxon>
        <taxon>Hypocreales</taxon>
        <taxon>Cordycipitaceae</taxon>
        <taxon>Cordyceps</taxon>
    </lineage>
</organism>
<comment type="caution">
    <text evidence="1">The sequence shown here is derived from an EMBL/GenBank/DDBJ whole genome shotgun (WGS) entry which is preliminary data.</text>
</comment>
<accession>A0A167XK11</accession>
<gene>
    <name evidence="1" type="ORF">ISF_04478</name>
</gene>
<evidence type="ECO:0000313" key="2">
    <source>
        <dbReference type="Proteomes" id="UP000076744"/>
    </source>
</evidence>
<keyword evidence="2" id="KW-1185">Reference proteome</keyword>
<dbReference type="EMBL" id="AZHB01000009">
    <property type="protein sequence ID" value="OAA65068.1"/>
    <property type="molecule type" value="Genomic_DNA"/>
</dbReference>
<reference evidence="1 2" key="1">
    <citation type="journal article" date="2016" name="Genome Biol. Evol.">
        <title>Divergent and convergent evolution of fungal pathogenicity.</title>
        <authorList>
            <person name="Shang Y."/>
            <person name="Xiao G."/>
            <person name="Zheng P."/>
            <person name="Cen K."/>
            <person name="Zhan S."/>
            <person name="Wang C."/>
        </authorList>
    </citation>
    <scope>NUCLEOTIDE SEQUENCE [LARGE SCALE GENOMIC DNA]</scope>
    <source>
        <strain evidence="1 2">ARSEF 2679</strain>
    </source>
</reference>
<dbReference type="AlphaFoldDB" id="A0A167XK11"/>
<dbReference type="Proteomes" id="UP000076744">
    <property type="component" value="Unassembled WGS sequence"/>
</dbReference>
<dbReference type="RefSeq" id="XP_018705040.1">
    <property type="nucleotide sequence ID" value="XM_018848084.1"/>
</dbReference>
<evidence type="ECO:0000313" key="1">
    <source>
        <dbReference type="EMBL" id="OAA65068.1"/>
    </source>
</evidence>
<name>A0A167XK11_CORFA</name>
<dbReference type="GeneID" id="30020770"/>
<sequence length="87" mass="9328">MSRIGEALRGGLLWGKGDRLPGGGDLCRGDLRIGERGGRDVRDANDGGGDLVRSRLLGLSGLARSRERSRLNPMLLDLRRGAYLPGT</sequence>